<evidence type="ECO:0000256" key="5">
    <source>
        <dbReference type="ARBA" id="ARBA00022630"/>
    </source>
</evidence>
<keyword evidence="6" id="KW-0288">FMN</keyword>
<dbReference type="SUPFAM" id="SSF63380">
    <property type="entry name" value="Riboflavin synthase domain-like"/>
    <property type="match status" value="1"/>
</dbReference>
<reference evidence="14 15" key="1">
    <citation type="submission" date="2022-12" db="EMBL/GenBank/DDBJ databases">
        <title>Draft genome sequence of Paenibacillus sp. dW9.</title>
        <authorList>
            <person name="Choi E.-W."/>
            <person name="Kim D.-U."/>
        </authorList>
    </citation>
    <scope>NUCLEOTIDE SEQUENCE [LARGE SCALE GENOMIC DNA]</scope>
    <source>
        <strain evidence="15">dW9</strain>
    </source>
</reference>
<evidence type="ECO:0000256" key="4">
    <source>
        <dbReference type="ARBA" id="ARBA00022605"/>
    </source>
</evidence>
<dbReference type="InterPro" id="IPR001433">
    <property type="entry name" value="OxRdtase_FAD/NAD-bd"/>
</dbReference>
<gene>
    <name evidence="14" type="ORF">O9H85_18650</name>
</gene>
<dbReference type="Proteomes" id="UP001527882">
    <property type="component" value="Unassembled WGS sequence"/>
</dbReference>
<dbReference type="Pfam" id="PF00175">
    <property type="entry name" value="NAD_binding_1"/>
    <property type="match status" value="1"/>
</dbReference>
<dbReference type="InterPro" id="IPR029039">
    <property type="entry name" value="Flavoprotein-like_sf"/>
</dbReference>
<dbReference type="Pfam" id="PF00667">
    <property type="entry name" value="FAD_binding_1"/>
    <property type="match status" value="1"/>
</dbReference>
<dbReference type="Gene3D" id="3.40.50.80">
    <property type="entry name" value="Nucleotide-binding domain of ferredoxin-NADP reductase (FNR) module"/>
    <property type="match status" value="1"/>
</dbReference>
<evidence type="ECO:0000313" key="15">
    <source>
        <dbReference type="Proteomes" id="UP001527882"/>
    </source>
</evidence>
<evidence type="ECO:0000256" key="9">
    <source>
        <dbReference type="ARBA" id="ARBA00022982"/>
    </source>
</evidence>
<keyword evidence="4" id="KW-0028">Amino-acid biosynthesis</keyword>
<evidence type="ECO:0000313" key="14">
    <source>
        <dbReference type="EMBL" id="MCZ8514405.1"/>
    </source>
</evidence>
<dbReference type="InterPro" id="IPR001094">
    <property type="entry name" value="Flavdoxin-like"/>
</dbReference>
<dbReference type="Pfam" id="PF00258">
    <property type="entry name" value="Flavodoxin_1"/>
    <property type="match status" value="1"/>
</dbReference>
<comment type="cofactor">
    <cofactor evidence="1">
        <name>FMN</name>
        <dbReference type="ChEBI" id="CHEBI:58210"/>
    </cofactor>
</comment>
<dbReference type="GO" id="GO:0004783">
    <property type="term" value="F:sulfite reductase (NADPH) activity"/>
    <property type="evidence" value="ECO:0007669"/>
    <property type="project" value="UniProtKB-EC"/>
</dbReference>
<dbReference type="PRINTS" id="PR00371">
    <property type="entry name" value="FPNCR"/>
</dbReference>
<evidence type="ECO:0000259" key="13">
    <source>
        <dbReference type="PROSITE" id="PS51384"/>
    </source>
</evidence>
<keyword evidence="8" id="KW-0521">NADP</keyword>
<dbReference type="NCBIfam" id="TIGR01931">
    <property type="entry name" value="cysJ"/>
    <property type="match status" value="1"/>
</dbReference>
<proteinExistence type="predicted"/>
<dbReference type="InterPro" id="IPR017927">
    <property type="entry name" value="FAD-bd_FR_type"/>
</dbReference>
<dbReference type="PANTHER" id="PTHR19384">
    <property type="entry name" value="NITRIC OXIDE SYNTHASE-RELATED"/>
    <property type="match status" value="1"/>
</dbReference>
<dbReference type="InterPro" id="IPR003097">
    <property type="entry name" value="CysJ-like_FAD-binding"/>
</dbReference>
<evidence type="ECO:0000256" key="11">
    <source>
        <dbReference type="ARBA" id="ARBA00023192"/>
    </source>
</evidence>
<accession>A0ABT4QCK4</accession>
<keyword evidence="9" id="KW-0249">Electron transport</keyword>
<dbReference type="Gene3D" id="2.40.30.10">
    <property type="entry name" value="Translation factors"/>
    <property type="match status" value="1"/>
</dbReference>
<evidence type="ECO:0000256" key="10">
    <source>
        <dbReference type="ARBA" id="ARBA00023002"/>
    </source>
</evidence>
<keyword evidence="7" id="KW-0274">FAD</keyword>
<evidence type="ECO:0000256" key="1">
    <source>
        <dbReference type="ARBA" id="ARBA00001917"/>
    </source>
</evidence>
<evidence type="ECO:0000256" key="8">
    <source>
        <dbReference type="ARBA" id="ARBA00022857"/>
    </source>
</evidence>
<comment type="caution">
    <text evidence="14">The sequence shown here is derived from an EMBL/GenBank/DDBJ whole genome shotgun (WGS) entry which is preliminary data.</text>
</comment>
<feature type="domain" description="FAD-binding FR-type" evidence="13">
    <location>
        <begin position="230"/>
        <end position="449"/>
    </location>
</feature>
<keyword evidence="3" id="KW-0813">Transport</keyword>
<organism evidence="14 15">
    <name type="scientific">Paenibacillus gyeongsangnamensis</name>
    <dbReference type="NCBI Taxonomy" id="3388067"/>
    <lineage>
        <taxon>Bacteria</taxon>
        <taxon>Bacillati</taxon>
        <taxon>Bacillota</taxon>
        <taxon>Bacilli</taxon>
        <taxon>Bacillales</taxon>
        <taxon>Paenibacillaceae</taxon>
        <taxon>Paenibacillus</taxon>
    </lineage>
</organism>
<dbReference type="InterPro" id="IPR017938">
    <property type="entry name" value="Riboflavin_synthase-like_b-brl"/>
</dbReference>
<dbReference type="InterPro" id="IPR039261">
    <property type="entry name" value="FNR_nucleotide-bd"/>
</dbReference>
<dbReference type="EC" id="1.8.1.2" evidence="14"/>
<dbReference type="CDD" id="cd06199">
    <property type="entry name" value="SiR"/>
    <property type="match status" value="1"/>
</dbReference>
<dbReference type="InterPro" id="IPR001709">
    <property type="entry name" value="Flavoprot_Pyr_Nucl_cyt_Rdtase"/>
</dbReference>
<dbReference type="InterPro" id="IPR023173">
    <property type="entry name" value="NADPH_Cyt_P450_Rdtase_alpha"/>
</dbReference>
<dbReference type="PRINTS" id="PR00369">
    <property type="entry name" value="FLAVODOXIN"/>
</dbReference>
<dbReference type="SUPFAM" id="SSF52218">
    <property type="entry name" value="Flavoproteins"/>
    <property type="match status" value="1"/>
</dbReference>
<dbReference type="PROSITE" id="PS50902">
    <property type="entry name" value="FLAVODOXIN_LIKE"/>
    <property type="match status" value="1"/>
</dbReference>
<dbReference type="EMBL" id="JAQAGZ010000012">
    <property type="protein sequence ID" value="MCZ8514405.1"/>
    <property type="molecule type" value="Genomic_DNA"/>
</dbReference>
<dbReference type="InterPro" id="IPR008254">
    <property type="entry name" value="Flavodoxin/NO_synth"/>
</dbReference>
<sequence>MLLQVTNSPFNQEQTELLNRLLPTLTEMQKAWLSGYLTALHKMEAPTDASAVNQPVLSKEVTVLYGSQTGNSQKLAKKLIEKLKEQGFQTTLSSMNDFKPNTLKQVENLLVLVSTHGEGEPPDNALTFYEFLHSKRAPKLEGLRFSVLALGDTSYEFFCKTGKDFDQRLEELGGKRLTARVDCDVDFDDSAAEWMDRVLASLNEASAAPSLVNGGGAIVRSETQTEYSRTNPFQAVVVENLNLNGRGSDRETRHLEISLEGSNLQYEPGDSLGVYPRNHSGLVDELIRAMGWEREELVPINKNGEERPLLEALTSHYEITVLTKPLLEQAANLFPGKGLQQLLAPGNEQELRAYIKNRDLIDLVQDYSLKGVSGKPFVSILRKLPPRLYSISSSPKAYPDEVHLTVRKVEYEAHGRNRYGVCSTFIAEHLELGDALPVFIQHNPNFKLSQNPDTPIIMIGPGTGVAPFRAFLGEREEIGAQGKTWLIFGDRHFSTDFLYQIEWQRWLKEGVLTRMDVAFSRDTDKKVYVQHRILEHGKELYQWLQEGASIYVCGDEKQMAHDVHAALATIIEREGGLSPEAAAEYLARLQQEKRYQRDVY</sequence>
<dbReference type="Gene3D" id="3.40.50.360">
    <property type="match status" value="1"/>
</dbReference>
<evidence type="ECO:0000256" key="2">
    <source>
        <dbReference type="ARBA" id="ARBA00001974"/>
    </source>
</evidence>
<dbReference type="PROSITE" id="PS51384">
    <property type="entry name" value="FAD_FR"/>
    <property type="match status" value="1"/>
</dbReference>
<dbReference type="SUPFAM" id="SSF52343">
    <property type="entry name" value="Ferredoxin reductase-like, C-terminal NADP-linked domain"/>
    <property type="match status" value="1"/>
</dbReference>
<dbReference type="PANTHER" id="PTHR19384:SF128">
    <property type="entry name" value="NADPH OXIDOREDUCTASE A"/>
    <property type="match status" value="1"/>
</dbReference>
<comment type="cofactor">
    <cofactor evidence="2">
        <name>FAD</name>
        <dbReference type="ChEBI" id="CHEBI:57692"/>
    </cofactor>
</comment>
<evidence type="ECO:0000256" key="7">
    <source>
        <dbReference type="ARBA" id="ARBA00022827"/>
    </source>
</evidence>
<evidence type="ECO:0000256" key="6">
    <source>
        <dbReference type="ARBA" id="ARBA00022643"/>
    </source>
</evidence>
<keyword evidence="11" id="KW-0198">Cysteine biosynthesis</keyword>
<keyword evidence="15" id="KW-1185">Reference proteome</keyword>
<feature type="domain" description="Flavodoxin-like" evidence="12">
    <location>
        <begin position="61"/>
        <end position="199"/>
    </location>
</feature>
<evidence type="ECO:0000256" key="3">
    <source>
        <dbReference type="ARBA" id="ARBA00022448"/>
    </source>
</evidence>
<dbReference type="Gene3D" id="1.20.990.10">
    <property type="entry name" value="NADPH-cytochrome p450 Reductase, Chain A, domain 3"/>
    <property type="match status" value="1"/>
</dbReference>
<name>A0ABT4QCK4_9BACL</name>
<keyword evidence="10 14" id="KW-0560">Oxidoreductase</keyword>
<protein>
    <submittedName>
        <fullName evidence="14">Assimilatory sulfite reductase (NADPH) flavoprotein subunit</fullName>
        <ecNumber evidence="14">1.8.1.2</ecNumber>
    </submittedName>
</protein>
<dbReference type="InterPro" id="IPR010199">
    <property type="entry name" value="CysJ"/>
</dbReference>
<dbReference type="PIRSF" id="PIRSF000207">
    <property type="entry name" value="SiR-FP_CysJ"/>
    <property type="match status" value="1"/>
</dbReference>
<evidence type="ECO:0000259" key="12">
    <source>
        <dbReference type="PROSITE" id="PS50902"/>
    </source>
</evidence>
<dbReference type="RefSeq" id="WP_269882934.1">
    <property type="nucleotide sequence ID" value="NZ_JAQAGZ010000012.1"/>
</dbReference>
<keyword evidence="5" id="KW-0285">Flavoprotein</keyword>